<evidence type="ECO:0000313" key="3">
    <source>
        <dbReference type="Proteomes" id="UP001234989"/>
    </source>
</evidence>
<evidence type="ECO:0000256" key="1">
    <source>
        <dbReference type="SAM" id="MobiDB-lite"/>
    </source>
</evidence>
<reference evidence="2" key="1">
    <citation type="submission" date="2023-08" db="EMBL/GenBank/DDBJ databases">
        <title>A de novo genome assembly of Solanum verrucosum Schlechtendal, a Mexican diploid species geographically isolated from the other diploid A-genome species in potato relatives.</title>
        <authorList>
            <person name="Hosaka K."/>
        </authorList>
    </citation>
    <scope>NUCLEOTIDE SEQUENCE</scope>
    <source>
        <tissue evidence="2">Young leaves</tissue>
    </source>
</reference>
<dbReference type="Proteomes" id="UP001234989">
    <property type="component" value="Chromosome 4"/>
</dbReference>
<accession>A0AAF0QQ26</accession>
<evidence type="ECO:0000313" key="2">
    <source>
        <dbReference type="EMBL" id="WMV25200.1"/>
    </source>
</evidence>
<dbReference type="AlphaFoldDB" id="A0AAF0QQ26"/>
<name>A0AAF0QQ26_SOLVR</name>
<protein>
    <submittedName>
        <fullName evidence="2">Uncharacterized protein</fullName>
    </submittedName>
</protein>
<sequence length="99" mass="11470">MTLATNNVDSEEIAIKYLYLAKVEIIKHQSELYVQNHEKIRASSTHFNDSIIGFFEHQGLLPHSQLQYHKNLRLHDVCIQSQDPNNPQENVDTSGKRIQ</sequence>
<keyword evidence="3" id="KW-1185">Reference proteome</keyword>
<organism evidence="2 3">
    <name type="scientific">Solanum verrucosum</name>
    <dbReference type="NCBI Taxonomy" id="315347"/>
    <lineage>
        <taxon>Eukaryota</taxon>
        <taxon>Viridiplantae</taxon>
        <taxon>Streptophyta</taxon>
        <taxon>Embryophyta</taxon>
        <taxon>Tracheophyta</taxon>
        <taxon>Spermatophyta</taxon>
        <taxon>Magnoliopsida</taxon>
        <taxon>eudicotyledons</taxon>
        <taxon>Gunneridae</taxon>
        <taxon>Pentapetalae</taxon>
        <taxon>asterids</taxon>
        <taxon>lamiids</taxon>
        <taxon>Solanales</taxon>
        <taxon>Solanaceae</taxon>
        <taxon>Solanoideae</taxon>
        <taxon>Solaneae</taxon>
        <taxon>Solanum</taxon>
    </lineage>
</organism>
<gene>
    <name evidence="2" type="ORF">MTR67_018585</name>
</gene>
<proteinExistence type="predicted"/>
<feature type="region of interest" description="Disordered" evidence="1">
    <location>
        <begin position="79"/>
        <end position="99"/>
    </location>
</feature>
<feature type="compositionally biased region" description="Polar residues" evidence="1">
    <location>
        <begin position="79"/>
        <end position="93"/>
    </location>
</feature>
<dbReference type="EMBL" id="CP133615">
    <property type="protein sequence ID" value="WMV25200.1"/>
    <property type="molecule type" value="Genomic_DNA"/>
</dbReference>